<gene>
    <name evidence="1" type="ORF">SAMN05216225_10706</name>
</gene>
<protein>
    <recommendedName>
        <fullName evidence="3">Cytosolic protein</fullName>
    </recommendedName>
</protein>
<name>A0A1M5N4G7_9BACI</name>
<organism evidence="1 2">
    <name type="scientific">Ornithinibacillus halophilus</name>
    <dbReference type="NCBI Taxonomy" id="930117"/>
    <lineage>
        <taxon>Bacteria</taxon>
        <taxon>Bacillati</taxon>
        <taxon>Bacillota</taxon>
        <taxon>Bacilli</taxon>
        <taxon>Bacillales</taxon>
        <taxon>Bacillaceae</taxon>
        <taxon>Ornithinibacillus</taxon>
    </lineage>
</organism>
<reference evidence="1 2" key="1">
    <citation type="submission" date="2016-11" db="EMBL/GenBank/DDBJ databases">
        <authorList>
            <person name="Jaros S."/>
            <person name="Januszkiewicz K."/>
            <person name="Wedrychowicz H."/>
        </authorList>
    </citation>
    <scope>NUCLEOTIDE SEQUENCE [LARGE SCALE GENOMIC DNA]</scope>
    <source>
        <strain evidence="1 2">IBRC-M 10683</strain>
    </source>
</reference>
<keyword evidence="2" id="KW-1185">Reference proteome</keyword>
<evidence type="ECO:0000313" key="1">
    <source>
        <dbReference type="EMBL" id="SHG84466.1"/>
    </source>
</evidence>
<sequence>MALRHTVSKYLNNHAETSENHWDPNLKTKYYKTTKDKALRILEDYYKNAKEFEIQSVSEEHGEIGLKLVKGKKAFIIVTVIMVRPFQTAVDFSITTESILPFDFGYSHRLVKQLYEQVNKDLPLLDRN</sequence>
<dbReference type="OrthoDB" id="2353056at2"/>
<dbReference type="RefSeq" id="WP_072891986.1">
    <property type="nucleotide sequence ID" value="NZ_FQVW01000070.1"/>
</dbReference>
<dbReference type="STRING" id="930117.SAMN05216225_10706"/>
<evidence type="ECO:0008006" key="3">
    <source>
        <dbReference type="Google" id="ProtNLM"/>
    </source>
</evidence>
<proteinExistence type="predicted"/>
<dbReference type="EMBL" id="FQVW01000070">
    <property type="protein sequence ID" value="SHG84466.1"/>
    <property type="molecule type" value="Genomic_DNA"/>
</dbReference>
<accession>A0A1M5N4G7</accession>
<dbReference type="Proteomes" id="UP000183988">
    <property type="component" value="Unassembled WGS sequence"/>
</dbReference>
<dbReference type="AlphaFoldDB" id="A0A1M5N4G7"/>
<evidence type="ECO:0000313" key="2">
    <source>
        <dbReference type="Proteomes" id="UP000183988"/>
    </source>
</evidence>